<dbReference type="RefSeq" id="WP_123124904.1">
    <property type="nucleotide sequence ID" value="NZ_RJJD01000001.1"/>
</dbReference>
<comment type="caution">
    <text evidence="2">The sequence shown here is derived from an EMBL/GenBank/DDBJ whole genome shotgun (WGS) entry which is preliminary data.</text>
</comment>
<dbReference type="EMBL" id="RJJD01000001">
    <property type="protein sequence ID" value="RNI31002.1"/>
    <property type="molecule type" value="Genomic_DNA"/>
</dbReference>
<gene>
    <name evidence="2" type="ORF">EFB08_00205</name>
</gene>
<sequence length="327" mass="38037">MQFRTELTLPPALVRLSRTTGIFTIGSCFAEVMGRRLQEAKASVLVNPFGTIFNPLSIHQHVRALLEREDKILEDGLVEQNGMWYHYDFHSSFSHAQPEALLEKLQEIRQKARAFLLKAETLMLTWGTAYVYERKDAEALVANCHKVPQKEFTKRLLSLEEIVQDTRQTLELLQSHCPNQQVILTVSPVRHLKDTLPLNSVSKSLLRVAAHLALDQHPSLSYFPAYELLLDDLRDYRFYAEDLLHPSQMAEQYIWEKFIQTYADQPFTDFMAKWAEIQRDLAHKPFQPQSPGHQQFLQKLLQKLTSLAHEVEVQAEIETVRRQMRMQ</sequence>
<dbReference type="OrthoDB" id="9807687at2"/>
<name>A0A3M9MZL7_9BACT</name>
<accession>A0A3M9MZL7</accession>
<organism evidence="2 3">
    <name type="scientific">Rufibacter latericius</name>
    <dbReference type="NCBI Taxonomy" id="2487040"/>
    <lineage>
        <taxon>Bacteria</taxon>
        <taxon>Pseudomonadati</taxon>
        <taxon>Bacteroidota</taxon>
        <taxon>Cytophagia</taxon>
        <taxon>Cytophagales</taxon>
        <taxon>Hymenobacteraceae</taxon>
        <taxon>Rufibacter</taxon>
    </lineage>
</organism>
<evidence type="ECO:0000313" key="3">
    <source>
        <dbReference type="Proteomes" id="UP000272117"/>
    </source>
</evidence>
<dbReference type="Proteomes" id="UP000272117">
    <property type="component" value="Unassembled WGS sequence"/>
</dbReference>
<keyword evidence="3" id="KW-1185">Reference proteome</keyword>
<feature type="domain" description="GSCFA" evidence="1">
    <location>
        <begin position="22"/>
        <end position="258"/>
    </location>
</feature>
<protein>
    <recommendedName>
        <fullName evidence="1">GSCFA domain-containing protein</fullName>
    </recommendedName>
</protein>
<dbReference type="SUPFAM" id="SSF52266">
    <property type="entry name" value="SGNH hydrolase"/>
    <property type="match status" value="1"/>
</dbReference>
<proteinExistence type="predicted"/>
<evidence type="ECO:0000313" key="2">
    <source>
        <dbReference type="EMBL" id="RNI31002.1"/>
    </source>
</evidence>
<dbReference type="AlphaFoldDB" id="A0A3M9MZL7"/>
<dbReference type="InterPro" id="IPR014982">
    <property type="entry name" value="GSCFA"/>
</dbReference>
<reference evidence="2 3" key="1">
    <citation type="submission" date="2018-11" db="EMBL/GenBank/DDBJ databases">
        <title>Rufibacter latericius sp. nov., isolated from water in Baiyang Lake.</title>
        <authorList>
            <person name="Yang Y."/>
        </authorList>
    </citation>
    <scope>NUCLEOTIDE SEQUENCE [LARGE SCALE GENOMIC DNA]</scope>
    <source>
        <strain evidence="2 3">R-22-1c-1</strain>
    </source>
</reference>
<dbReference type="Pfam" id="PF08885">
    <property type="entry name" value="GSCFA"/>
    <property type="match status" value="1"/>
</dbReference>
<dbReference type="Gene3D" id="3.40.50.1110">
    <property type="entry name" value="SGNH hydrolase"/>
    <property type="match status" value="1"/>
</dbReference>
<dbReference type="GO" id="GO:0016788">
    <property type="term" value="F:hydrolase activity, acting on ester bonds"/>
    <property type="evidence" value="ECO:0007669"/>
    <property type="project" value="UniProtKB-ARBA"/>
</dbReference>
<dbReference type="InterPro" id="IPR036514">
    <property type="entry name" value="SGNH_hydro_sf"/>
</dbReference>
<evidence type="ECO:0000259" key="1">
    <source>
        <dbReference type="Pfam" id="PF08885"/>
    </source>
</evidence>